<keyword evidence="6 9" id="KW-0460">Magnesium</keyword>
<feature type="binding site" evidence="9">
    <location>
        <position position="17"/>
    </location>
    <ligand>
        <name>ATP</name>
        <dbReference type="ChEBI" id="CHEBI:30616"/>
    </ligand>
</feature>
<dbReference type="UniPathway" id="UPA00241">
    <property type="reaction ID" value="UER00355"/>
</dbReference>
<comment type="function">
    <text evidence="9">Reversibly transfers an adenylyl group from ATP to 4'-phosphopantetheine, yielding dephospho-CoA (dPCoA) and pyrophosphate.</text>
</comment>
<keyword evidence="4 9" id="KW-0547">Nucleotide-binding</keyword>
<dbReference type="eggNOG" id="COG0669">
    <property type="taxonomic scope" value="Bacteria"/>
</dbReference>
<evidence type="ECO:0000256" key="5">
    <source>
        <dbReference type="ARBA" id="ARBA00022840"/>
    </source>
</evidence>
<evidence type="ECO:0000256" key="3">
    <source>
        <dbReference type="ARBA" id="ARBA00022695"/>
    </source>
</evidence>
<evidence type="ECO:0000259" key="10">
    <source>
        <dbReference type="Pfam" id="PF01467"/>
    </source>
</evidence>
<feature type="binding site" evidence="9">
    <location>
        <position position="73"/>
    </location>
    <ligand>
        <name>substrate</name>
    </ligand>
</feature>
<feature type="binding site" evidence="9">
    <location>
        <position position="87"/>
    </location>
    <ligand>
        <name>substrate</name>
    </ligand>
</feature>
<dbReference type="Proteomes" id="UP000000378">
    <property type="component" value="Chromosome"/>
</dbReference>
<dbReference type="NCBIfam" id="TIGR00125">
    <property type="entry name" value="cyt_tran_rel"/>
    <property type="match status" value="1"/>
</dbReference>
<dbReference type="GO" id="GO:0005737">
    <property type="term" value="C:cytoplasm"/>
    <property type="evidence" value="ECO:0007669"/>
    <property type="project" value="UniProtKB-SubCell"/>
</dbReference>
<dbReference type="InterPro" id="IPR014729">
    <property type="entry name" value="Rossmann-like_a/b/a_fold"/>
</dbReference>
<dbReference type="GO" id="GO:0005524">
    <property type="term" value="F:ATP binding"/>
    <property type="evidence" value="ECO:0007669"/>
    <property type="project" value="UniProtKB-KW"/>
</dbReference>
<feature type="binding site" evidence="9">
    <location>
        <begin position="123"/>
        <end position="129"/>
    </location>
    <ligand>
        <name>ATP</name>
        <dbReference type="ChEBI" id="CHEBI:30616"/>
    </ligand>
</feature>
<dbReference type="KEGG" id="slp:Slip_1414"/>
<dbReference type="InterPro" id="IPR004821">
    <property type="entry name" value="Cyt_trans-like"/>
</dbReference>
<dbReference type="EC" id="2.7.7.3" evidence="9"/>
<evidence type="ECO:0000313" key="11">
    <source>
        <dbReference type="EMBL" id="ADI02177.1"/>
    </source>
</evidence>
<dbReference type="InterPro" id="IPR001980">
    <property type="entry name" value="PPAT"/>
</dbReference>
<evidence type="ECO:0000313" key="12">
    <source>
        <dbReference type="Proteomes" id="UP000000378"/>
    </source>
</evidence>
<comment type="subunit">
    <text evidence="9">Homohexamer.</text>
</comment>
<feature type="domain" description="Cytidyltransferase-like" evidence="10">
    <location>
        <begin position="5"/>
        <end position="133"/>
    </location>
</feature>
<gene>
    <name evidence="9" type="primary">coaD</name>
    <name evidence="11" type="ordered locus">Slip_1414</name>
</gene>
<name>D7CN92_SYNLT</name>
<dbReference type="AlphaFoldDB" id="D7CN92"/>
<sequence length="165" mass="18721">MRIAVYPGSFDPFTKGHVDILERSSKLFDRIIVAVVSNVHKKSLFTLEERVDMIQEATRHVPNVEVDWFSGLVVNYVKEKGACAIIRGLRTVADFEYEMQMAMMNRYLLPEVDTVFIMSSSDYYYISSSGVKEAALLGGPVSGLVPPNVEQRLKEKLTELRKEAR</sequence>
<dbReference type="CDD" id="cd02163">
    <property type="entry name" value="PPAT"/>
    <property type="match status" value="1"/>
</dbReference>
<evidence type="ECO:0000256" key="2">
    <source>
        <dbReference type="ARBA" id="ARBA00022679"/>
    </source>
</evidence>
<dbReference type="PANTHER" id="PTHR21342:SF1">
    <property type="entry name" value="PHOSPHOPANTETHEINE ADENYLYLTRANSFERASE"/>
    <property type="match status" value="1"/>
</dbReference>
<dbReference type="PRINTS" id="PR01020">
    <property type="entry name" value="LPSBIOSNTHSS"/>
</dbReference>
<evidence type="ECO:0000256" key="1">
    <source>
        <dbReference type="ARBA" id="ARBA00022490"/>
    </source>
</evidence>
<feature type="site" description="Transition state stabilizer" evidence="9">
    <location>
        <position position="17"/>
    </location>
</feature>
<evidence type="ECO:0000256" key="7">
    <source>
        <dbReference type="ARBA" id="ARBA00022993"/>
    </source>
</evidence>
<reference evidence="11 12" key="2">
    <citation type="journal article" date="2010" name="Stand. Genomic Sci.">
        <title>Complete genome sequence of Syntrophothermus lipocalidus type strain (TGB-C1).</title>
        <authorList>
            <person name="Djao O.D."/>
            <person name="Zhang X."/>
            <person name="Lucas S."/>
            <person name="Lapidus A."/>
            <person name="Del Rio T.G."/>
            <person name="Nolan M."/>
            <person name="Tice H."/>
            <person name="Cheng J.F."/>
            <person name="Han C."/>
            <person name="Tapia R."/>
            <person name="Goodwin L."/>
            <person name="Pitluck S."/>
            <person name="Liolios K."/>
            <person name="Ivanova N."/>
            <person name="Mavromatis K."/>
            <person name="Mikhailova N."/>
            <person name="Ovchinnikova G."/>
            <person name="Pati A."/>
            <person name="Brambilla E."/>
            <person name="Chen A."/>
            <person name="Palaniappan K."/>
            <person name="Land M."/>
            <person name="Hauser L."/>
            <person name="Chang Y.J."/>
            <person name="Jeffries C.D."/>
            <person name="Rohde M."/>
            <person name="Sikorski J."/>
            <person name="Spring S."/>
            <person name="Goker M."/>
            <person name="Detter J.C."/>
            <person name="Woyke T."/>
            <person name="Bristow J."/>
            <person name="Eisen J.A."/>
            <person name="Markowitz V."/>
            <person name="Hugenholtz P."/>
            <person name="Kyrpides N.C."/>
            <person name="Klenk H.P."/>
        </authorList>
    </citation>
    <scope>NUCLEOTIDE SEQUENCE [LARGE SCALE GENOMIC DNA]</scope>
    <source>
        <strain evidence="12">DSM 12680 / TGB-C1</strain>
    </source>
</reference>
<dbReference type="GO" id="GO:0015937">
    <property type="term" value="P:coenzyme A biosynthetic process"/>
    <property type="evidence" value="ECO:0007669"/>
    <property type="project" value="UniProtKB-UniRule"/>
</dbReference>
<protein>
    <recommendedName>
        <fullName evidence="9">Phosphopantetheine adenylyltransferase</fullName>
        <ecNumber evidence="9">2.7.7.3</ecNumber>
    </recommendedName>
    <alternativeName>
        <fullName evidence="9">Dephospho-CoA pyrophosphorylase</fullName>
    </alternativeName>
    <alternativeName>
        <fullName evidence="9">Pantetheine-phosphate adenylyltransferase</fullName>
        <shortName evidence="9">PPAT</shortName>
    </alternativeName>
</protein>
<keyword evidence="7 9" id="KW-0173">Coenzyme A biosynthesis</keyword>
<keyword evidence="12" id="KW-1185">Reference proteome</keyword>
<evidence type="ECO:0000256" key="8">
    <source>
        <dbReference type="ARBA" id="ARBA00029346"/>
    </source>
</evidence>
<feature type="binding site" evidence="9">
    <location>
        <begin position="9"/>
        <end position="10"/>
    </location>
    <ligand>
        <name>ATP</name>
        <dbReference type="ChEBI" id="CHEBI:30616"/>
    </ligand>
</feature>
<comment type="cofactor">
    <cofactor evidence="9">
        <name>Mg(2+)</name>
        <dbReference type="ChEBI" id="CHEBI:18420"/>
    </cofactor>
</comment>
<dbReference type="Pfam" id="PF01467">
    <property type="entry name" value="CTP_transf_like"/>
    <property type="match status" value="1"/>
</dbReference>
<dbReference type="GO" id="GO:0004595">
    <property type="term" value="F:pantetheine-phosphate adenylyltransferase activity"/>
    <property type="evidence" value="ECO:0007669"/>
    <property type="project" value="UniProtKB-UniRule"/>
</dbReference>
<dbReference type="HOGENOM" id="CLU_100149_0_1_9"/>
<dbReference type="Gene3D" id="3.40.50.620">
    <property type="entry name" value="HUPs"/>
    <property type="match status" value="1"/>
</dbReference>
<keyword evidence="3 9" id="KW-0548">Nucleotidyltransferase</keyword>
<comment type="catalytic activity">
    <reaction evidence="8 9">
        <text>(R)-4'-phosphopantetheine + ATP + H(+) = 3'-dephospho-CoA + diphosphate</text>
        <dbReference type="Rhea" id="RHEA:19801"/>
        <dbReference type="ChEBI" id="CHEBI:15378"/>
        <dbReference type="ChEBI" id="CHEBI:30616"/>
        <dbReference type="ChEBI" id="CHEBI:33019"/>
        <dbReference type="ChEBI" id="CHEBI:57328"/>
        <dbReference type="ChEBI" id="CHEBI:61723"/>
        <dbReference type="EC" id="2.7.7.3"/>
    </reaction>
</comment>
<feature type="binding site" evidence="9">
    <location>
        <position position="98"/>
    </location>
    <ligand>
        <name>ATP</name>
        <dbReference type="ChEBI" id="CHEBI:30616"/>
    </ligand>
</feature>
<feature type="binding site" evidence="9">
    <location>
        <position position="9"/>
    </location>
    <ligand>
        <name>substrate</name>
    </ligand>
</feature>
<reference evidence="12" key="1">
    <citation type="journal article" date="2010" name="Stand. Genomic Sci.">
        <title>Complete genome sequence of Syntrophothermus lipocalidus type strain (TGB-C1T).</title>
        <authorList>
            <consortium name="US DOE Joint Genome Institute (JGI-PGF)"/>
            <person name="Djao O."/>
            <person name="Zhang X."/>
            <person name="Lucas S."/>
            <person name="Lapidus A."/>
            <person name="Glavina Del Rio T."/>
            <person name="Nolan M."/>
            <person name="Tice H."/>
            <person name="Cheng J."/>
            <person name="Han C."/>
            <person name="Tapia R."/>
            <person name="Goodwin L."/>
            <person name="Pitluck S."/>
            <person name="Liolios K."/>
            <person name="Ivanova N."/>
            <person name="Mavromatis K."/>
            <person name="Mikhailova N."/>
            <person name="Ovchinnikova G."/>
            <person name="Pati A."/>
            <person name="Brambilla E."/>
            <person name="Chen A."/>
            <person name="Palaniappan K."/>
            <person name="Land M."/>
            <person name="Hauser L."/>
            <person name="Chang Y."/>
            <person name="Jeffries C."/>
            <person name="Rohde M."/>
            <person name="Sikorski J."/>
            <person name="Spring S."/>
            <person name="Goker M."/>
            <person name="Detter J."/>
            <person name="Woyke T."/>
            <person name="Bristow J."/>
            <person name="Eisen J."/>
            <person name="Markowitz V."/>
            <person name="Hugenholtz P."/>
            <person name="Kyrpides N."/>
            <person name="Klenk H."/>
        </authorList>
    </citation>
    <scope>NUCLEOTIDE SEQUENCE [LARGE SCALE GENOMIC DNA]</scope>
    <source>
        <strain evidence="12">DSM 12680 / TGB-C1</strain>
    </source>
</reference>
<keyword evidence="2 9" id="KW-0808">Transferase</keyword>
<dbReference type="SUPFAM" id="SSF52374">
    <property type="entry name" value="Nucleotidylyl transferase"/>
    <property type="match status" value="1"/>
</dbReference>
<evidence type="ECO:0000256" key="6">
    <source>
        <dbReference type="ARBA" id="ARBA00022842"/>
    </source>
</evidence>
<organism evidence="11 12">
    <name type="scientific">Syntrophothermus lipocalidus (strain DSM 12680 / TGB-C1)</name>
    <dbReference type="NCBI Taxonomy" id="643648"/>
    <lineage>
        <taxon>Bacteria</taxon>
        <taxon>Bacillati</taxon>
        <taxon>Bacillota</taxon>
        <taxon>Clostridia</taxon>
        <taxon>Eubacteriales</taxon>
        <taxon>Syntrophomonadaceae</taxon>
        <taxon>Syntrophothermus</taxon>
    </lineage>
</organism>
<dbReference type="OrthoDB" id="9806661at2"/>
<accession>D7CN92</accession>
<comment type="pathway">
    <text evidence="9">Cofactor biosynthesis; coenzyme A biosynthesis; CoA from (R)-pantothenate: step 4/5.</text>
</comment>
<keyword evidence="1 9" id="KW-0963">Cytoplasm</keyword>
<keyword evidence="5 9" id="KW-0067">ATP-binding</keyword>
<dbReference type="NCBIfam" id="TIGR01510">
    <property type="entry name" value="coaD_prev_kdtB"/>
    <property type="match status" value="1"/>
</dbReference>
<comment type="similarity">
    <text evidence="9">Belongs to the bacterial CoaD family.</text>
</comment>
<evidence type="ECO:0000256" key="4">
    <source>
        <dbReference type="ARBA" id="ARBA00022741"/>
    </source>
</evidence>
<dbReference type="HAMAP" id="MF_00151">
    <property type="entry name" value="PPAT_bact"/>
    <property type="match status" value="1"/>
</dbReference>
<dbReference type="PANTHER" id="PTHR21342">
    <property type="entry name" value="PHOSPHOPANTETHEINE ADENYLYLTRANSFERASE"/>
    <property type="match status" value="1"/>
</dbReference>
<feature type="binding site" evidence="9">
    <location>
        <begin position="88"/>
        <end position="90"/>
    </location>
    <ligand>
        <name>ATP</name>
        <dbReference type="ChEBI" id="CHEBI:30616"/>
    </ligand>
</feature>
<dbReference type="STRING" id="643648.Slip_1414"/>
<evidence type="ECO:0000256" key="9">
    <source>
        <dbReference type="HAMAP-Rule" id="MF_00151"/>
    </source>
</evidence>
<feature type="binding site" evidence="9">
    <location>
        <position position="41"/>
    </location>
    <ligand>
        <name>substrate</name>
    </ligand>
</feature>
<comment type="subcellular location">
    <subcellularLocation>
        <location evidence="9">Cytoplasm</location>
    </subcellularLocation>
</comment>
<dbReference type="EMBL" id="CP002048">
    <property type="protein sequence ID" value="ADI02177.1"/>
    <property type="molecule type" value="Genomic_DNA"/>
</dbReference>
<proteinExistence type="inferred from homology"/>
<dbReference type="RefSeq" id="WP_013175579.1">
    <property type="nucleotide sequence ID" value="NC_014220.1"/>
</dbReference>